<dbReference type="Pfam" id="PF19942">
    <property type="entry name" value="DUF6404"/>
    <property type="match status" value="1"/>
</dbReference>
<keyword evidence="1" id="KW-0472">Membrane</keyword>
<keyword evidence="1" id="KW-0812">Transmembrane</keyword>
<gene>
    <name evidence="2" type="ORF">F2Z80_15825</name>
</gene>
<evidence type="ECO:0000313" key="3">
    <source>
        <dbReference type="Proteomes" id="UP000326687"/>
    </source>
</evidence>
<feature type="transmembrane region" description="Helical" evidence="1">
    <location>
        <begin position="78"/>
        <end position="98"/>
    </location>
</feature>
<evidence type="ECO:0000313" key="2">
    <source>
        <dbReference type="EMBL" id="KAB0300601.1"/>
    </source>
</evidence>
<accession>A0A5N3S3U8</accession>
<organism evidence="2 3">
    <name type="scientific">Vibrio fortis</name>
    <dbReference type="NCBI Taxonomy" id="212667"/>
    <lineage>
        <taxon>Bacteria</taxon>
        <taxon>Pseudomonadati</taxon>
        <taxon>Pseudomonadota</taxon>
        <taxon>Gammaproteobacteria</taxon>
        <taxon>Vibrionales</taxon>
        <taxon>Vibrionaceae</taxon>
        <taxon>Vibrio</taxon>
    </lineage>
</organism>
<dbReference type="AlphaFoldDB" id="A0A5N3S3U8"/>
<dbReference type="InterPro" id="IPR045644">
    <property type="entry name" value="DUF6404"/>
</dbReference>
<dbReference type="EMBL" id="VXDD01000003">
    <property type="protein sequence ID" value="KAB0300601.1"/>
    <property type="molecule type" value="Genomic_DNA"/>
</dbReference>
<reference evidence="2 3" key="1">
    <citation type="submission" date="2019-09" db="EMBL/GenBank/DDBJ databases">
        <title>Vibrio Fortis S7-72.</title>
        <authorList>
            <person name="Das S.K."/>
        </authorList>
    </citation>
    <scope>NUCLEOTIDE SEQUENCE [LARGE SCALE GENOMIC DNA]</scope>
    <source>
        <strain evidence="2 3">S7-72</strain>
    </source>
</reference>
<keyword evidence="1" id="KW-1133">Transmembrane helix</keyword>
<proteinExistence type="predicted"/>
<protein>
    <submittedName>
        <fullName evidence="2">Uncharacterized protein</fullName>
    </submittedName>
</protein>
<dbReference type="RefSeq" id="WP_150896357.1">
    <property type="nucleotide sequence ID" value="NZ_VXDD01000003.1"/>
</dbReference>
<dbReference type="Proteomes" id="UP000326687">
    <property type="component" value="Unassembled WGS sequence"/>
</dbReference>
<sequence length="115" mass="13605">MSYQEKLARADEYLQTVGLSCKTDKTYLYRFLRRRGFELKPMYWESFYKNVALKFVEFFVIYFSIVYLFSFAGVGSTLGATLINALMVSSIFAIIMSVHHRYSVKKHKLIDWEKI</sequence>
<comment type="caution">
    <text evidence="2">The sequence shown here is derived from an EMBL/GenBank/DDBJ whole genome shotgun (WGS) entry which is preliminary data.</text>
</comment>
<evidence type="ECO:0000256" key="1">
    <source>
        <dbReference type="SAM" id="Phobius"/>
    </source>
</evidence>
<feature type="transmembrane region" description="Helical" evidence="1">
    <location>
        <begin position="51"/>
        <end position="72"/>
    </location>
</feature>
<name>A0A5N3S3U8_9VIBR</name>